<feature type="transmembrane region" description="Helical" evidence="1">
    <location>
        <begin position="9"/>
        <end position="27"/>
    </location>
</feature>
<accession>A0A2S5ADE2</accession>
<feature type="transmembrane region" description="Helical" evidence="1">
    <location>
        <begin position="74"/>
        <end position="92"/>
    </location>
</feature>
<feature type="transmembrane region" description="Helical" evidence="1">
    <location>
        <begin position="181"/>
        <end position="204"/>
    </location>
</feature>
<dbReference type="Proteomes" id="UP000237310">
    <property type="component" value="Unassembled WGS sequence"/>
</dbReference>
<feature type="transmembrane region" description="Helical" evidence="1">
    <location>
        <begin position="281"/>
        <end position="301"/>
    </location>
</feature>
<keyword evidence="1" id="KW-0812">Transmembrane</keyword>
<feature type="transmembrane region" description="Helical" evidence="1">
    <location>
        <begin position="216"/>
        <end position="236"/>
    </location>
</feature>
<feature type="transmembrane region" description="Helical" evidence="1">
    <location>
        <begin position="47"/>
        <end position="67"/>
    </location>
</feature>
<feature type="transmembrane region" description="Helical" evidence="1">
    <location>
        <begin position="112"/>
        <end position="136"/>
    </location>
</feature>
<sequence>MKNVLNPKWIFIINTLPIVVLFFLFAGEFNIIKSLLKDENLYFWKTFGLTLGILGFLNFAYALYLTIKKQSVSVWYGVAALLLYIPFLYIYGYHIDDIFPNSIPQWMMSGNIIVYVGTFLMPTLAYSLFVLVYHFTSDAKEHQSWNNFLIAFIIPLAGYLFSQIVLPLWRLNSGIFGIHSLLILIIVGTLLFLFFIIRAVYVLAIKKATVWQKYQLAWKIPITIVLPLLGLAINNGILFNKFETTDSGIFGNFTHYWFYVLAFFNGVFLCLPNLENKMYRVFLFLGRSLTFAYTFYFFLVFLPFLPISVVAIIAIGTGFLMLTPLLIFVLHINELSKDFSFLKSYFSKRAIWTTSFLCFLTLPLLISISYLKDKIVLDQTLNYLYSPNFSKSYAIDKGSLKVTLNAIKKQKDRNGDFIFGTQTPYLSAYFNWLVLNNLTVSDAKINTIENVFFGTTSFQVNRDRIQNENVKITNIATKSTFDKKQNAWKSWIDVEITNTSENTWFSEYATTIDLPEGAWISDYYLFVGKKKEMGILAEKKSAMWVFSNIRNENKDPGILYYQSANKVAFRVFPFAKNEVRKTGIEILHKEPITFTIDNKTLKLGNDVETFIPEVKTNHAVIYVSSKQKQSLKKVQRKPYFHFLVDVSKAKRTYLPQFINRIEKALISNPNLAQNAKISFVNSYVKTISFNKDWKQTYKNQTFEGGFYLDRAVRTALFKTYKTQKATYPVLIVVTDSLQKAVLDKDFSDLKCTFPESDFFFNLTQNGELQPHSLVSNPDNQIKDSAKLAFNQSVLEYETGNQTFYLPNNNQASIVLKKDIFKLDTNEIKPKNWQSALMMQGKWYSQALHPEISDDEWLNLVKYSFISKVMMPVTSYLVVENEAQKAILKKKQEQVLANNKALDLGEEVQRMSEPNLLILISLLGIVLWFRERVKLSRLN</sequence>
<keyword evidence="1" id="KW-1133">Transmembrane helix</keyword>
<dbReference type="PROSITE" id="PS51468">
    <property type="entry name" value="VIT"/>
    <property type="match status" value="1"/>
</dbReference>
<evidence type="ECO:0000259" key="2">
    <source>
        <dbReference type="PROSITE" id="PS51468"/>
    </source>
</evidence>
<feature type="transmembrane region" description="Helical" evidence="1">
    <location>
        <begin position="307"/>
        <end position="330"/>
    </location>
</feature>
<name>A0A2S5ADE2_9FLAO</name>
<dbReference type="EMBL" id="PQVG01000002">
    <property type="protein sequence ID" value="POY40584.1"/>
    <property type="molecule type" value="Genomic_DNA"/>
</dbReference>
<keyword evidence="4" id="KW-1185">Reference proteome</keyword>
<feature type="domain" description="VIT" evidence="2">
    <location>
        <begin position="458"/>
        <end position="588"/>
    </location>
</feature>
<proteinExistence type="predicted"/>
<organism evidence="3 4">
    <name type="scientific">Flavobacterium alvei</name>
    <dbReference type="NCBI Taxonomy" id="2080416"/>
    <lineage>
        <taxon>Bacteria</taxon>
        <taxon>Pseudomonadati</taxon>
        <taxon>Bacteroidota</taxon>
        <taxon>Flavobacteriia</taxon>
        <taxon>Flavobacteriales</taxon>
        <taxon>Flavobacteriaceae</taxon>
        <taxon>Flavobacterium</taxon>
    </lineage>
</organism>
<evidence type="ECO:0000313" key="3">
    <source>
        <dbReference type="EMBL" id="POY40584.1"/>
    </source>
</evidence>
<dbReference type="InterPro" id="IPR013694">
    <property type="entry name" value="VIT"/>
</dbReference>
<feature type="transmembrane region" description="Helical" evidence="1">
    <location>
        <begin position="148"/>
        <end position="169"/>
    </location>
</feature>
<feature type="transmembrane region" description="Helical" evidence="1">
    <location>
        <begin position="350"/>
        <end position="371"/>
    </location>
</feature>
<feature type="transmembrane region" description="Helical" evidence="1">
    <location>
        <begin position="256"/>
        <end position="274"/>
    </location>
</feature>
<evidence type="ECO:0000313" key="4">
    <source>
        <dbReference type="Proteomes" id="UP000237310"/>
    </source>
</evidence>
<keyword evidence="1" id="KW-0472">Membrane</keyword>
<comment type="caution">
    <text evidence="3">The sequence shown here is derived from an EMBL/GenBank/DDBJ whole genome shotgun (WGS) entry which is preliminary data.</text>
</comment>
<gene>
    <name evidence="3" type="ORF">C3L50_03555</name>
</gene>
<dbReference type="InterPro" id="IPR027550">
    <property type="entry name" value="MSEP-CTERM"/>
</dbReference>
<dbReference type="RefSeq" id="WP_103804771.1">
    <property type="nucleotide sequence ID" value="NZ_PQVG01000002.1"/>
</dbReference>
<dbReference type="OrthoDB" id="1801976at2"/>
<dbReference type="NCBIfam" id="TIGR04286">
    <property type="entry name" value="MSEP-CTERM"/>
    <property type="match status" value="1"/>
</dbReference>
<protein>
    <submittedName>
        <fullName evidence="3">MSEP-CTERM sorting domain-containing protein</fullName>
    </submittedName>
</protein>
<dbReference type="AlphaFoldDB" id="A0A2S5ADE2"/>
<evidence type="ECO:0000256" key="1">
    <source>
        <dbReference type="SAM" id="Phobius"/>
    </source>
</evidence>
<reference evidence="3 4" key="1">
    <citation type="submission" date="2018-01" db="EMBL/GenBank/DDBJ databases">
        <authorList>
            <person name="Gaut B.S."/>
            <person name="Morton B.R."/>
            <person name="Clegg M.T."/>
            <person name="Duvall M.R."/>
        </authorList>
    </citation>
    <scope>NUCLEOTIDE SEQUENCE [LARGE SCALE GENOMIC DNA]</scope>
    <source>
        <strain evidence="3 4">HR-AY</strain>
    </source>
</reference>